<accession>A0A135V870</accession>
<organism evidence="1 2">
    <name type="scientific">Colletotrichum salicis</name>
    <dbReference type="NCBI Taxonomy" id="1209931"/>
    <lineage>
        <taxon>Eukaryota</taxon>
        <taxon>Fungi</taxon>
        <taxon>Dikarya</taxon>
        <taxon>Ascomycota</taxon>
        <taxon>Pezizomycotina</taxon>
        <taxon>Sordariomycetes</taxon>
        <taxon>Hypocreomycetidae</taxon>
        <taxon>Glomerellales</taxon>
        <taxon>Glomerellaceae</taxon>
        <taxon>Colletotrichum</taxon>
        <taxon>Colletotrichum acutatum species complex</taxon>
    </lineage>
</organism>
<sequence>MSSYYENLLDLISPAAVPNRDKEDLDIFGPCMRAPSKFPDWTKEAEKIVSQGSFGTASWVGVLPSNLLNGGSLSDLLGLLNWFSSKPPFADALIRLYVRFDEFNEDIYEEEALQIEHYIPQVEIVDGRFRKSNTVGVLRRVSSGSGRISLVIGISV</sequence>
<comment type="caution">
    <text evidence="1">The sequence shown here is derived from an EMBL/GenBank/DDBJ whole genome shotgun (WGS) entry which is preliminary data.</text>
</comment>
<dbReference type="EMBL" id="JFFI01000201">
    <property type="protein sequence ID" value="KXH68896.1"/>
    <property type="molecule type" value="Genomic_DNA"/>
</dbReference>
<dbReference type="AlphaFoldDB" id="A0A135V870"/>
<evidence type="ECO:0000313" key="2">
    <source>
        <dbReference type="Proteomes" id="UP000070121"/>
    </source>
</evidence>
<dbReference type="Proteomes" id="UP000070121">
    <property type="component" value="Unassembled WGS sequence"/>
</dbReference>
<protein>
    <submittedName>
        <fullName evidence="1">Uncharacterized protein</fullName>
    </submittedName>
</protein>
<gene>
    <name evidence="1" type="ORF">CSAL01_04045</name>
</gene>
<proteinExistence type="predicted"/>
<keyword evidence="2" id="KW-1185">Reference proteome</keyword>
<name>A0A135V870_9PEZI</name>
<reference evidence="1 2" key="1">
    <citation type="submission" date="2014-02" db="EMBL/GenBank/DDBJ databases">
        <title>The genome sequence of Colletotrichum salicis CBS 607.94.</title>
        <authorList>
            <person name="Baroncelli R."/>
            <person name="Thon M.R."/>
        </authorList>
    </citation>
    <scope>NUCLEOTIDE SEQUENCE [LARGE SCALE GENOMIC DNA]</scope>
    <source>
        <strain evidence="1 2">CBS 607.94</strain>
    </source>
</reference>
<evidence type="ECO:0000313" key="1">
    <source>
        <dbReference type="EMBL" id="KXH68896.1"/>
    </source>
</evidence>